<evidence type="ECO:0008006" key="8">
    <source>
        <dbReference type="Google" id="ProtNLM"/>
    </source>
</evidence>
<dbReference type="AlphaFoldDB" id="A0A829YHX7"/>
<evidence type="ECO:0000259" key="5">
    <source>
        <dbReference type="SMART" id="SM00739"/>
    </source>
</evidence>
<dbReference type="InterPro" id="IPR043425">
    <property type="entry name" value="NusG-like"/>
</dbReference>
<keyword evidence="2" id="KW-0805">Transcription regulation</keyword>
<evidence type="ECO:0000313" key="7">
    <source>
        <dbReference type="Proteomes" id="UP000445000"/>
    </source>
</evidence>
<keyword evidence="7" id="KW-1185">Reference proteome</keyword>
<dbReference type="CDD" id="cd09895">
    <property type="entry name" value="NGN_SP_UpxY"/>
    <property type="match status" value="1"/>
</dbReference>
<dbReference type="SUPFAM" id="SSF82679">
    <property type="entry name" value="N-utilization substance G protein NusG, N-terminal domain"/>
    <property type="match status" value="1"/>
</dbReference>
<comment type="caution">
    <text evidence="6">The sequence shown here is derived from an EMBL/GenBank/DDBJ whole genome shotgun (WGS) entry which is preliminary data.</text>
</comment>
<evidence type="ECO:0000313" key="6">
    <source>
        <dbReference type="EMBL" id="GFE82917.1"/>
    </source>
</evidence>
<dbReference type="PANTHER" id="PTHR30265">
    <property type="entry name" value="RHO-INTERACTING TRANSCRIPTION TERMINATION FACTOR NUSG"/>
    <property type="match status" value="1"/>
</dbReference>
<protein>
    <recommendedName>
        <fullName evidence="8">NusG-like N-terminal domain-containing protein</fullName>
    </recommendedName>
</protein>
<dbReference type="Gene3D" id="3.30.70.940">
    <property type="entry name" value="NusG, N-terminal domain"/>
    <property type="match status" value="1"/>
</dbReference>
<accession>A0A829YHX7</accession>
<dbReference type="GO" id="GO:0031564">
    <property type="term" value="P:transcription antitermination"/>
    <property type="evidence" value="ECO:0007669"/>
    <property type="project" value="UniProtKB-KW"/>
</dbReference>
<keyword evidence="1" id="KW-0889">Transcription antitermination</keyword>
<dbReference type="EMBL" id="BLJN01000005">
    <property type="protein sequence ID" value="GFE82917.1"/>
    <property type="molecule type" value="Genomic_DNA"/>
</dbReference>
<evidence type="ECO:0000256" key="1">
    <source>
        <dbReference type="ARBA" id="ARBA00022814"/>
    </source>
</evidence>
<proteinExistence type="predicted"/>
<dbReference type="PANTHER" id="PTHR30265:SF4">
    <property type="entry name" value="KOW MOTIF FAMILY PROTEIN, EXPRESSED"/>
    <property type="match status" value="1"/>
</dbReference>
<dbReference type="SMART" id="SM00738">
    <property type="entry name" value="NGN"/>
    <property type="match status" value="1"/>
</dbReference>
<name>A0A829YHX7_9GAMM</name>
<organism evidence="6 7">
    <name type="scientific">Steroidobacter agaridevorans</name>
    <dbReference type="NCBI Taxonomy" id="2695856"/>
    <lineage>
        <taxon>Bacteria</taxon>
        <taxon>Pseudomonadati</taxon>
        <taxon>Pseudomonadota</taxon>
        <taxon>Gammaproteobacteria</taxon>
        <taxon>Steroidobacterales</taxon>
        <taxon>Steroidobacteraceae</taxon>
        <taxon>Steroidobacter</taxon>
    </lineage>
</organism>
<evidence type="ECO:0000259" key="4">
    <source>
        <dbReference type="SMART" id="SM00738"/>
    </source>
</evidence>
<sequence length="185" mass="20963">MSQTDPWLVLRTRSHQENTVELCLRQKQIIAYLPRHQVPRRRANGPRTFVQMPLFPGYIFVQPRMDQFEHMRYIRGSCGLILSGDKPAVMPERDLEAVQILVSSRTDLTVNPRLMPGERVEVVAGPFMGIQGELIRIKNEDRLVINAPLLSSSVSVEVDVDDVTSLEPRKVYSAVKPVSYQGIPA</sequence>
<dbReference type="SMART" id="SM00739">
    <property type="entry name" value="KOW"/>
    <property type="match status" value="1"/>
</dbReference>
<dbReference type="InterPro" id="IPR008991">
    <property type="entry name" value="Translation_prot_SH3-like_sf"/>
</dbReference>
<dbReference type="RefSeq" id="WP_161814548.1">
    <property type="nucleotide sequence ID" value="NZ_BLJN01000005.1"/>
</dbReference>
<dbReference type="SUPFAM" id="SSF50104">
    <property type="entry name" value="Translation proteins SH3-like domain"/>
    <property type="match status" value="1"/>
</dbReference>
<feature type="domain" description="NusG-like N-terminal" evidence="4">
    <location>
        <begin position="4"/>
        <end position="102"/>
    </location>
</feature>
<dbReference type="GO" id="GO:0006354">
    <property type="term" value="P:DNA-templated transcription elongation"/>
    <property type="evidence" value="ECO:0007669"/>
    <property type="project" value="InterPro"/>
</dbReference>
<feature type="domain" description="KOW" evidence="5">
    <location>
        <begin position="113"/>
        <end position="140"/>
    </location>
</feature>
<dbReference type="InterPro" id="IPR005824">
    <property type="entry name" value="KOW"/>
</dbReference>
<gene>
    <name evidence="6" type="ORF">GCM10011487_49170</name>
</gene>
<evidence type="ECO:0000256" key="3">
    <source>
        <dbReference type="ARBA" id="ARBA00023163"/>
    </source>
</evidence>
<evidence type="ECO:0000256" key="2">
    <source>
        <dbReference type="ARBA" id="ARBA00023015"/>
    </source>
</evidence>
<dbReference type="InterPro" id="IPR036735">
    <property type="entry name" value="NGN_dom_sf"/>
</dbReference>
<dbReference type="Proteomes" id="UP000445000">
    <property type="component" value="Unassembled WGS sequence"/>
</dbReference>
<dbReference type="InterPro" id="IPR006645">
    <property type="entry name" value="NGN-like_dom"/>
</dbReference>
<reference evidence="7" key="1">
    <citation type="submission" date="2020-01" db="EMBL/GenBank/DDBJ databases">
        <title>'Steroidobacter agaridevorans' sp. nov., agar-degrading bacteria isolated from rhizosphere soils.</title>
        <authorList>
            <person name="Ikenaga M."/>
            <person name="Kataoka M."/>
            <person name="Murouchi A."/>
            <person name="Katsuragi S."/>
            <person name="Sakai M."/>
        </authorList>
    </citation>
    <scope>NUCLEOTIDE SEQUENCE [LARGE SCALE GENOMIC DNA]</scope>
    <source>
        <strain evidence="7">YU21-B</strain>
    </source>
</reference>
<dbReference type="Pfam" id="PF02357">
    <property type="entry name" value="NusG"/>
    <property type="match status" value="1"/>
</dbReference>
<dbReference type="NCBIfam" id="NF033644">
    <property type="entry name" value="antiterm_UpxY"/>
    <property type="match status" value="1"/>
</dbReference>
<keyword evidence="3" id="KW-0804">Transcription</keyword>